<dbReference type="PANTHER" id="PTHR10344:SF4">
    <property type="entry name" value="UMP-CMP KINASE 2, MITOCHONDRIAL"/>
    <property type="match status" value="1"/>
</dbReference>
<dbReference type="HOGENOM" id="CLU_049131_0_1_6"/>
<feature type="domain" description="Thymidylate kinase-like" evidence="13">
    <location>
        <begin position="11"/>
        <end position="200"/>
    </location>
</feature>
<evidence type="ECO:0000256" key="10">
    <source>
        <dbReference type="ARBA" id="ARBA00048743"/>
    </source>
</evidence>
<evidence type="ECO:0000313" key="15">
    <source>
        <dbReference type="Proteomes" id="UP000032430"/>
    </source>
</evidence>
<evidence type="ECO:0000256" key="4">
    <source>
        <dbReference type="ARBA" id="ARBA00022679"/>
    </source>
</evidence>
<dbReference type="EC" id="2.7.4.9" evidence="2 12"/>
<dbReference type="Proteomes" id="UP000032430">
    <property type="component" value="Chromosome I"/>
</dbReference>
<dbReference type="HAMAP" id="MF_00165">
    <property type="entry name" value="Thymidylate_kinase"/>
    <property type="match status" value="1"/>
</dbReference>
<keyword evidence="7 12" id="KW-0418">Kinase</keyword>
<keyword evidence="4 12" id="KW-0808">Transferase</keyword>
<dbReference type="GO" id="GO:0005524">
    <property type="term" value="F:ATP binding"/>
    <property type="evidence" value="ECO:0007669"/>
    <property type="project" value="UniProtKB-UniRule"/>
</dbReference>
<dbReference type="InterPro" id="IPR039430">
    <property type="entry name" value="Thymidylate_kin-like_dom"/>
</dbReference>
<dbReference type="GO" id="GO:0006235">
    <property type="term" value="P:dTTP biosynthetic process"/>
    <property type="evidence" value="ECO:0007669"/>
    <property type="project" value="UniProtKB-UniRule"/>
</dbReference>
<evidence type="ECO:0000313" key="14">
    <source>
        <dbReference type="EMBL" id="CEG56754.1"/>
    </source>
</evidence>
<dbReference type="SUPFAM" id="SSF52540">
    <property type="entry name" value="P-loop containing nucleoside triphosphate hydrolases"/>
    <property type="match status" value="1"/>
</dbReference>
<proteinExistence type="inferred from homology"/>
<name>A0A098G444_9GAMM</name>
<keyword evidence="5 12" id="KW-0545">Nucleotide biosynthesis</keyword>
<dbReference type="EMBL" id="LN614827">
    <property type="protein sequence ID" value="CEG56754.1"/>
    <property type="molecule type" value="Genomic_DNA"/>
</dbReference>
<evidence type="ECO:0000256" key="5">
    <source>
        <dbReference type="ARBA" id="ARBA00022727"/>
    </source>
</evidence>
<evidence type="ECO:0000256" key="9">
    <source>
        <dbReference type="ARBA" id="ARBA00029962"/>
    </source>
</evidence>
<evidence type="ECO:0000256" key="2">
    <source>
        <dbReference type="ARBA" id="ARBA00012980"/>
    </source>
</evidence>
<dbReference type="PANTHER" id="PTHR10344">
    <property type="entry name" value="THYMIDYLATE KINASE"/>
    <property type="match status" value="1"/>
</dbReference>
<evidence type="ECO:0000256" key="12">
    <source>
        <dbReference type="HAMAP-Rule" id="MF_00165"/>
    </source>
</evidence>
<comment type="similarity">
    <text evidence="1 12">Belongs to the thymidylate kinase family.</text>
</comment>
<dbReference type="GO" id="GO:0005829">
    <property type="term" value="C:cytosol"/>
    <property type="evidence" value="ECO:0007669"/>
    <property type="project" value="TreeGrafter"/>
</dbReference>
<dbReference type="OrthoDB" id="9774907at2"/>
<feature type="binding site" evidence="12">
    <location>
        <begin position="13"/>
        <end position="20"/>
    </location>
    <ligand>
        <name>ATP</name>
        <dbReference type="ChEBI" id="CHEBI:30616"/>
    </ligand>
</feature>
<keyword evidence="15" id="KW-1185">Reference proteome</keyword>
<organism evidence="14 15">
    <name type="scientific">Legionella fallonii LLAP-10</name>
    <dbReference type="NCBI Taxonomy" id="1212491"/>
    <lineage>
        <taxon>Bacteria</taxon>
        <taxon>Pseudomonadati</taxon>
        <taxon>Pseudomonadota</taxon>
        <taxon>Gammaproteobacteria</taxon>
        <taxon>Legionellales</taxon>
        <taxon>Legionellaceae</taxon>
        <taxon>Legionella</taxon>
    </lineage>
</organism>
<keyword evidence="6 12" id="KW-0547">Nucleotide-binding</keyword>
<dbReference type="InterPro" id="IPR027417">
    <property type="entry name" value="P-loop_NTPase"/>
</dbReference>
<evidence type="ECO:0000259" key="13">
    <source>
        <dbReference type="Pfam" id="PF02223"/>
    </source>
</evidence>
<dbReference type="STRING" id="1212491.LFA_1328"/>
<dbReference type="GO" id="GO:0006233">
    <property type="term" value="P:dTDP biosynthetic process"/>
    <property type="evidence" value="ECO:0007669"/>
    <property type="project" value="InterPro"/>
</dbReference>
<dbReference type="GO" id="GO:0004798">
    <property type="term" value="F:dTMP kinase activity"/>
    <property type="evidence" value="ECO:0007669"/>
    <property type="project" value="UniProtKB-UniRule"/>
</dbReference>
<sequence>MSSLTGKLIVIEGLEGAGKSTAVNVVIDFLSQLNIKTITTREPGGTNIGEQLRAIIKNPEYGGILDDRSELLLLYTARIQLIEQVIKPALQQGHWVIADRFELSTRAYQGGGRGLDRNMIQSLSDFCLRGIKPDLTLYLDITPELGMERAKLRGAFDRIEQQSIDFFHRVHDAYMQYVNADPEIFIVDASRSLHDVRQAIQNILTQFIEQDA</sequence>
<dbReference type="GO" id="GO:0006227">
    <property type="term" value="P:dUDP biosynthetic process"/>
    <property type="evidence" value="ECO:0007669"/>
    <property type="project" value="TreeGrafter"/>
</dbReference>
<dbReference type="FunFam" id="3.40.50.300:FF:000225">
    <property type="entry name" value="Thymidylate kinase"/>
    <property type="match status" value="1"/>
</dbReference>
<dbReference type="AlphaFoldDB" id="A0A098G444"/>
<dbReference type="CDD" id="cd01672">
    <property type="entry name" value="TMPK"/>
    <property type="match status" value="1"/>
</dbReference>
<reference evidence="15" key="1">
    <citation type="submission" date="2014-09" db="EMBL/GenBank/DDBJ databases">
        <authorList>
            <person name="Gomez-Valero L."/>
        </authorList>
    </citation>
    <scope>NUCLEOTIDE SEQUENCE [LARGE SCALE GENOMIC DNA]</scope>
    <source>
        <strain evidence="15">ATCC700992</strain>
    </source>
</reference>
<evidence type="ECO:0000256" key="1">
    <source>
        <dbReference type="ARBA" id="ARBA00009776"/>
    </source>
</evidence>
<gene>
    <name evidence="12 14" type="primary">tmk</name>
    <name evidence="14" type="ORF">LFA_1328</name>
</gene>
<comment type="function">
    <text evidence="11 12">Phosphorylation of dTMP to form dTDP in both de novo and salvage pathways of dTTP synthesis.</text>
</comment>
<protein>
    <recommendedName>
        <fullName evidence="3 12">Thymidylate kinase</fullName>
        <ecNumber evidence="2 12">2.7.4.9</ecNumber>
    </recommendedName>
    <alternativeName>
        <fullName evidence="9 12">dTMP kinase</fullName>
    </alternativeName>
</protein>
<dbReference type="Gene3D" id="3.40.50.300">
    <property type="entry name" value="P-loop containing nucleotide triphosphate hydrolases"/>
    <property type="match status" value="1"/>
</dbReference>
<evidence type="ECO:0000256" key="8">
    <source>
        <dbReference type="ARBA" id="ARBA00022840"/>
    </source>
</evidence>
<dbReference type="Pfam" id="PF02223">
    <property type="entry name" value="Thymidylate_kin"/>
    <property type="match status" value="1"/>
</dbReference>
<evidence type="ECO:0000256" key="6">
    <source>
        <dbReference type="ARBA" id="ARBA00022741"/>
    </source>
</evidence>
<evidence type="ECO:0000256" key="11">
    <source>
        <dbReference type="ARBA" id="ARBA00057735"/>
    </source>
</evidence>
<keyword evidence="8 12" id="KW-0067">ATP-binding</keyword>
<dbReference type="RefSeq" id="WP_045095371.1">
    <property type="nucleotide sequence ID" value="NZ_LN614827.1"/>
</dbReference>
<comment type="catalytic activity">
    <reaction evidence="10 12">
        <text>dTMP + ATP = dTDP + ADP</text>
        <dbReference type="Rhea" id="RHEA:13517"/>
        <dbReference type="ChEBI" id="CHEBI:30616"/>
        <dbReference type="ChEBI" id="CHEBI:58369"/>
        <dbReference type="ChEBI" id="CHEBI:63528"/>
        <dbReference type="ChEBI" id="CHEBI:456216"/>
        <dbReference type="EC" id="2.7.4.9"/>
    </reaction>
</comment>
<dbReference type="InterPro" id="IPR018094">
    <property type="entry name" value="Thymidylate_kinase"/>
</dbReference>
<accession>A0A098G444</accession>
<dbReference type="KEGG" id="lfa:LFA_1328"/>
<evidence type="ECO:0000256" key="3">
    <source>
        <dbReference type="ARBA" id="ARBA00017144"/>
    </source>
</evidence>
<evidence type="ECO:0000256" key="7">
    <source>
        <dbReference type="ARBA" id="ARBA00022777"/>
    </source>
</evidence>
<dbReference type="NCBIfam" id="TIGR00041">
    <property type="entry name" value="DTMP_kinase"/>
    <property type="match status" value="1"/>
</dbReference>